<accession>A0A327QP82</accession>
<dbReference type="EMBL" id="QLLL01000004">
    <property type="protein sequence ID" value="RAJ05514.1"/>
    <property type="molecule type" value="Genomic_DNA"/>
</dbReference>
<evidence type="ECO:0000313" key="1">
    <source>
        <dbReference type="EMBL" id="RAJ05514.1"/>
    </source>
</evidence>
<gene>
    <name evidence="1" type="ORF">LX64_02674</name>
</gene>
<dbReference type="Proteomes" id="UP000249547">
    <property type="component" value="Unassembled WGS sequence"/>
</dbReference>
<comment type="caution">
    <text evidence="1">The sequence shown here is derived from an EMBL/GenBank/DDBJ whole genome shotgun (WGS) entry which is preliminary data.</text>
</comment>
<proteinExistence type="predicted"/>
<keyword evidence="2" id="KW-1185">Reference proteome</keyword>
<protein>
    <submittedName>
        <fullName evidence="1">Uncharacterized protein</fullName>
    </submittedName>
</protein>
<organism evidence="1 2">
    <name type="scientific">Chitinophaga skermanii</name>
    <dbReference type="NCBI Taxonomy" id="331697"/>
    <lineage>
        <taxon>Bacteria</taxon>
        <taxon>Pseudomonadati</taxon>
        <taxon>Bacteroidota</taxon>
        <taxon>Chitinophagia</taxon>
        <taxon>Chitinophagales</taxon>
        <taxon>Chitinophagaceae</taxon>
        <taxon>Chitinophaga</taxon>
    </lineage>
</organism>
<evidence type="ECO:0000313" key="2">
    <source>
        <dbReference type="Proteomes" id="UP000249547"/>
    </source>
</evidence>
<dbReference type="AlphaFoldDB" id="A0A327QP82"/>
<sequence length="68" mass="7627">MIFCIKLPGGLIKWCRVINFKESASGENPGNLKTPSCFLPSSKEPVRFNLYTDFIPLQKIVTNPNLSL</sequence>
<reference evidence="1 2" key="1">
    <citation type="submission" date="2018-06" db="EMBL/GenBank/DDBJ databases">
        <title>Genomic Encyclopedia of Archaeal and Bacterial Type Strains, Phase II (KMG-II): from individual species to whole genera.</title>
        <authorList>
            <person name="Goeker M."/>
        </authorList>
    </citation>
    <scope>NUCLEOTIDE SEQUENCE [LARGE SCALE GENOMIC DNA]</scope>
    <source>
        <strain evidence="1 2">DSM 23857</strain>
    </source>
</reference>
<name>A0A327QP82_9BACT</name>